<feature type="transmembrane region" description="Helical" evidence="1">
    <location>
        <begin position="88"/>
        <end position="105"/>
    </location>
</feature>
<evidence type="ECO:0000256" key="1">
    <source>
        <dbReference type="SAM" id="Phobius"/>
    </source>
</evidence>
<evidence type="ECO:0000313" key="2">
    <source>
        <dbReference type="EMBL" id="MBU3063377.1"/>
    </source>
</evidence>
<feature type="transmembrane region" description="Helical" evidence="1">
    <location>
        <begin position="139"/>
        <end position="160"/>
    </location>
</feature>
<dbReference type="EMBL" id="JAHKNI010000005">
    <property type="protein sequence ID" value="MBU3063377.1"/>
    <property type="molecule type" value="Genomic_DNA"/>
</dbReference>
<gene>
    <name evidence="2" type="ORF">KO481_17810</name>
</gene>
<keyword evidence="1" id="KW-0472">Membrane</keyword>
<reference evidence="2 3" key="1">
    <citation type="submission" date="2021-06" db="EMBL/GenBank/DDBJ databases">
        <title>Actinomycetes sequencing.</title>
        <authorList>
            <person name="Shan Q."/>
        </authorList>
    </citation>
    <scope>NUCLEOTIDE SEQUENCE [LARGE SCALE GENOMIC DNA]</scope>
    <source>
        <strain evidence="2 3">NEAU-G5</strain>
    </source>
</reference>
<dbReference type="Proteomes" id="UP000733379">
    <property type="component" value="Unassembled WGS sequence"/>
</dbReference>
<protein>
    <submittedName>
        <fullName evidence="2">Uncharacterized protein</fullName>
    </submittedName>
</protein>
<feature type="transmembrane region" description="Helical" evidence="1">
    <location>
        <begin position="17"/>
        <end position="36"/>
    </location>
</feature>
<comment type="caution">
    <text evidence="2">The sequence shown here is derived from an EMBL/GenBank/DDBJ whole genome shotgun (WGS) entry which is preliminary data.</text>
</comment>
<organism evidence="2 3">
    <name type="scientific">Nocardia albiluteola</name>
    <dbReference type="NCBI Taxonomy" id="2842303"/>
    <lineage>
        <taxon>Bacteria</taxon>
        <taxon>Bacillati</taxon>
        <taxon>Actinomycetota</taxon>
        <taxon>Actinomycetes</taxon>
        <taxon>Mycobacteriales</taxon>
        <taxon>Nocardiaceae</taxon>
        <taxon>Nocardia</taxon>
    </lineage>
</organism>
<accession>A0ABS6AZA1</accession>
<keyword evidence="3" id="KW-1185">Reference proteome</keyword>
<feature type="transmembrane region" description="Helical" evidence="1">
    <location>
        <begin position="111"/>
        <end position="132"/>
    </location>
</feature>
<name>A0ABS6AZA1_9NOCA</name>
<proteinExistence type="predicted"/>
<feature type="transmembrane region" description="Helical" evidence="1">
    <location>
        <begin position="180"/>
        <end position="200"/>
    </location>
</feature>
<dbReference type="RefSeq" id="WP_215918267.1">
    <property type="nucleotide sequence ID" value="NZ_JAHKNI010000005.1"/>
</dbReference>
<feature type="transmembrane region" description="Helical" evidence="1">
    <location>
        <begin position="48"/>
        <end position="67"/>
    </location>
</feature>
<keyword evidence="1" id="KW-0812">Transmembrane</keyword>
<keyword evidence="1" id="KW-1133">Transmembrane helix</keyword>
<evidence type="ECO:0000313" key="3">
    <source>
        <dbReference type="Proteomes" id="UP000733379"/>
    </source>
</evidence>
<sequence length="210" mass="22064">MTASLVAPSLTARRTPALLSALVAAWLTLAIVLSAAGVFRGPVSSPPIALGIFSAGPPLAILALLLTSDRVRSWARQADLRVLTQLQMLRVAGFTLLVLGVMGSLPRSFALPAGIGDVIVALTAPLVATFVLGTSRRWIFVAWTAFGIFDLINAVTLGILNTDSSIGLLTHGANSNAMGSLPLSLIPVFGVPFTMILHLLSLPHLRRWNA</sequence>